<proteinExistence type="predicted"/>
<dbReference type="RefSeq" id="WP_121169955.1">
    <property type="nucleotide sequence ID" value="NZ_RBIE01000001.1"/>
</dbReference>
<dbReference type="InterPro" id="IPR003156">
    <property type="entry name" value="DHHA1_dom"/>
</dbReference>
<evidence type="ECO:0000313" key="4">
    <source>
        <dbReference type="Proteomes" id="UP000280881"/>
    </source>
</evidence>
<name>A0A420W8X2_9BACT</name>
<dbReference type="Pfam" id="PF02272">
    <property type="entry name" value="DHHA1"/>
    <property type="match status" value="1"/>
</dbReference>
<evidence type="ECO:0000313" key="3">
    <source>
        <dbReference type="EMBL" id="RKQ63718.1"/>
    </source>
</evidence>
<feature type="domain" description="DDH" evidence="1">
    <location>
        <begin position="20"/>
        <end position="159"/>
    </location>
</feature>
<evidence type="ECO:0000259" key="2">
    <source>
        <dbReference type="Pfam" id="PF02272"/>
    </source>
</evidence>
<feature type="domain" description="DHHA1" evidence="2">
    <location>
        <begin position="232"/>
        <end position="315"/>
    </location>
</feature>
<dbReference type="InterPro" id="IPR038763">
    <property type="entry name" value="DHH_sf"/>
</dbReference>
<organism evidence="3 4">
    <name type="scientific">Thermovibrio guaymasensis</name>
    <dbReference type="NCBI Taxonomy" id="240167"/>
    <lineage>
        <taxon>Bacteria</taxon>
        <taxon>Pseudomonadati</taxon>
        <taxon>Aquificota</taxon>
        <taxon>Aquificia</taxon>
        <taxon>Desulfurobacteriales</taxon>
        <taxon>Desulfurobacteriaceae</taxon>
        <taxon>Thermovibrio</taxon>
    </lineage>
</organism>
<dbReference type="OrthoDB" id="9803668at2"/>
<accession>A0A420W8X2</accession>
<dbReference type="AlphaFoldDB" id="A0A420W8X2"/>
<dbReference type="Gene3D" id="3.10.310.30">
    <property type="match status" value="1"/>
</dbReference>
<comment type="caution">
    <text evidence="3">The sequence shown here is derived from an EMBL/GenBank/DDBJ whole genome shotgun (WGS) entry which is preliminary data.</text>
</comment>
<sequence length="331" mass="37253">MSKGLTRSEVAELIKGMTGKILITTHKNPDGDAIGSSLGWYHFLKKLGKEVKIFYRDRIPYFFDFLPGVNEVESGPEIKGEFDWVIITDVSDPKRTGFENIPAKKSLVIDHHITAEPFTDYYIVEPDISSTCELSYGIMKIAEPELIDTPIATSLYTGIVTDTGSFNYSNTSPRTLKIASELLERGVEPYRVYSSLFERNRINKFKLLELVLKTLDFALNGKVAHITLYRKFLEETGAYPEESEGFISYPRSINGVEVAVFFKEVEGKGKWKVSLRSKGKVNVAKIAKKLGGGGHRMAAGYETEGDLKEIKSKLFKEIELALEESYYKSIL</sequence>
<dbReference type="GO" id="GO:0003676">
    <property type="term" value="F:nucleic acid binding"/>
    <property type="evidence" value="ECO:0007669"/>
    <property type="project" value="InterPro"/>
</dbReference>
<keyword evidence="4" id="KW-1185">Reference proteome</keyword>
<dbReference type="Proteomes" id="UP000280881">
    <property type="component" value="Unassembled WGS sequence"/>
</dbReference>
<dbReference type="PANTHER" id="PTHR47618:SF1">
    <property type="entry name" value="BIFUNCTIONAL OLIGORIBONUCLEASE AND PAP PHOSPHATASE NRNA"/>
    <property type="match status" value="1"/>
</dbReference>
<protein>
    <submittedName>
        <fullName evidence="3">Phosphoesterase RecJ-like protein</fullName>
    </submittedName>
</protein>
<evidence type="ECO:0000259" key="1">
    <source>
        <dbReference type="Pfam" id="PF01368"/>
    </source>
</evidence>
<gene>
    <name evidence="3" type="ORF">C7457_0598</name>
</gene>
<dbReference type="EMBL" id="RBIE01000001">
    <property type="protein sequence ID" value="RKQ63718.1"/>
    <property type="molecule type" value="Genomic_DNA"/>
</dbReference>
<reference evidence="3 4" key="1">
    <citation type="submission" date="2018-10" db="EMBL/GenBank/DDBJ databases">
        <title>Genomic Encyclopedia of Type Strains, Phase IV (KMG-IV): sequencing the most valuable type-strain genomes for metagenomic binning, comparative biology and taxonomic classification.</title>
        <authorList>
            <person name="Goeker M."/>
        </authorList>
    </citation>
    <scope>NUCLEOTIDE SEQUENCE [LARGE SCALE GENOMIC DNA]</scope>
    <source>
        <strain evidence="3 4">DSM 15521</strain>
    </source>
</reference>
<dbReference type="PANTHER" id="PTHR47618">
    <property type="entry name" value="BIFUNCTIONAL OLIGORIBONUCLEASE AND PAP PHOSPHATASE NRNA"/>
    <property type="match status" value="1"/>
</dbReference>
<dbReference type="SUPFAM" id="SSF64182">
    <property type="entry name" value="DHH phosphoesterases"/>
    <property type="match status" value="1"/>
</dbReference>
<dbReference type="InterPro" id="IPR051319">
    <property type="entry name" value="Oligoribo/pAp-PDE_c-di-AMP_PDE"/>
</dbReference>
<dbReference type="InterPro" id="IPR001667">
    <property type="entry name" value="DDH_dom"/>
</dbReference>
<dbReference type="Pfam" id="PF01368">
    <property type="entry name" value="DHH"/>
    <property type="match status" value="1"/>
</dbReference>
<dbReference type="Gene3D" id="3.90.1640.10">
    <property type="entry name" value="inorganic pyrophosphatase (n-terminal core)"/>
    <property type="match status" value="1"/>
</dbReference>